<dbReference type="Gene3D" id="1.10.10.10">
    <property type="entry name" value="Winged helix-like DNA-binding domain superfamily/Winged helix DNA-binding domain"/>
    <property type="match status" value="1"/>
</dbReference>
<dbReference type="Proteomes" id="UP001474421">
    <property type="component" value="Unassembled WGS sequence"/>
</dbReference>
<evidence type="ECO:0000256" key="4">
    <source>
        <dbReference type="ARBA" id="ARBA00023010"/>
    </source>
</evidence>
<evidence type="ECO:0000256" key="3">
    <source>
        <dbReference type="ARBA" id="ARBA00022927"/>
    </source>
</evidence>
<evidence type="ECO:0000313" key="13">
    <source>
        <dbReference type="EMBL" id="KAK9391996.1"/>
    </source>
</evidence>
<dbReference type="Pfam" id="PF04695">
    <property type="entry name" value="Pex14_N"/>
    <property type="match status" value="1"/>
</dbReference>
<dbReference type="EMBL" id="JAOTOJ010000017">
    <property type="protein sequence ID" value="KAK9391996.1"/>
    <property type="molecule type" value="Genomic_DNA"/>
</dbReference>
<dbReference type="InterPro" id="IPR036388">
    <property type="entry name" value="WH-like_DNA-bd_sf"/>
</dbReference>
<evidence type="ECO:0000256" key="7">
    <source>
        <dbReference type="ARBA" id="ARBA00029502"/>
    </source>
</evidence>
<evidence type="ECO:0000256" key="10">
    <source>
        <dbReference type="RuleBase" id="RU367032"/>
    </source>
</evidence>
<dbReference type="AlphaFoldDB" id="A0AAW1AQH8"/>
<dbReference type="GO" id="GO:0005102">
    <property type="term" value="F:signaling receptor binding"/>
    <property type="evidence" value="ECO:0007669"/>
    <property type="project" value="TreeGrafter"/>
</dbReference>
<sequence length="128" mass="12963">MMGGVVFIPAPTSAQLPTPHVGETPQGSQALLPIGASGLDCSCLASPPSSAACAGPLRLAGSGNMASSEQAEQPGQISSSGAENGASRQALIATAVKFLENSRVRQSPLANKRTFLKKKGIAVYNLKS</sequence>
<evidence type="ECO:0000313" key="14">
    <source>
        <dbReference type="Proteomes" id="UP001474421"/>
    </source>
</evidence>
<gene>
    <name evidence="13" type="ORF">NXF25_017583</name>
</gene>
<comment type="similarity">
    <text evidence="1 10">Belongs to the peroxin-14 family.</text>
</comment>
<comment type="caution">
    <text evidence="13">The sequence shown here is derived from an EMBL/GenBank/DDBJ whole genome shotgun (WGS) entry which is preliminary data.</text>
</comment>
<feature type="compositionally biased region" description="Polar residues" evidence="11">
    <location>
        <begin position="64"/>
        <end position="82"/>
    </location>
</feature>
<evidence type="ECO:0000256" key="11">
    <source>
        <dbReference type="SAM" id="MobiDB-lite"/>
    </source>
</evidence>
<evidence type="ECO:0000256" key="6">
    <source>
        <dbReference type="ARBA" id="ARBA00023140"/>
    </source>
</evidence>
<keyword evidence="4" id="KW-0811">Translocation</keyword>
<protein>
    <recommendedName>
        <fullName evidence="7 10">Peroxisomal membrane protein PEX14</fullName>
    </recommendedName>
    <alternativeName>
        <fullName evidence="8 10">Peroxin-14</fullName>
    </alternativeName>
</protein>
<dbReference type="GO" id="GO:0005778">
    <property type="term" value="C:peroxisomal membrane"/>
    <property type="evidence" value="ECO:0007669"/>
    <property type="project" value="UniProtKB-SubCell"/>
</dbReference>
<evidence type="ECO:0000256" key="1">
    <source>
        <dbReference type="ARBA" id="ARBA00005443"/>
    </source>
</evidence>
<dbReference type="PANTHER" id="PTHR23058:SF0">
    <property type="entry name" value="PEROXISOMAL MEMBRANE PROTEIN PEX14"/>
    <property type="match status" value="1"/>
</dbReference>
<comment type="subcellular location">
    <subcellularLocation>
        <location evidence="9 10">Peroxisome membrane</location>
    </subcellularLocation>
</comment>
<proteinExistence type="inferred from homology"/>
<keyword evidence="14" id="KW-1185">Reference proteome</keyword>
<organism evidence="13 14">
    <name type="scientific">Crotalus adamanteus</name>
    <name type="common">Eastern diamondback rattlesnake</name>
    <dbReference type="NCBI Taxonomy" id="8729"/>
    <lineage>
        <taxon>Eukaryota</taxon>
        <taxon>Metazoa</taxon>
        <taxon>Chordata</taxon>
        <taxon>Craniata</taxon>
        <taxon>Vertebrata</taxon>
        <taxon>Euteleostomi</taxon>
        <taxon>Lepidosauria</taxon>
        <taxon>Squamata</taxon>
        <taxon>Bifurcata</taxon>
        <taxon>Unidentata</taxon>
        <taxon>Episquamata</taxon>
        <taxon>Toxicofera</taxon>
        <taxon>Serpentes</taxon>
        <taxon>Colubroidea</taxon>
        <taxon>Viperidae</taxon>
        <taxon>Crotalinae</taxon>
        <taxon>Crotalus</taxon>
    </lineage>
</organism>
<evidence type="ECO:0000256" key="9">
    <source>
        <dbReference type="ARBA" id="ARBA00046271"/>
    </source>
</evidence>
<keyword evidence="5 10" id="KW-0472">Membrane</keyword>
<name>A0AAW1AQH8_CROAD</name>
<keyword evidence="6 10" id="KW-0576">Peroxisome</keyword>
<dbReference type="GO" id="GO:0016560">
    <property type="term" value="P:protein import into peroxisome matrix, docking"/>
    <property type="evidence" value="ECO:0007669"/>
    <property type="project" value="UniProtKB-UniRule"/>
</dbReference>
<evidence type="ECO:0000256" key="2">
    <source>
        <dbReference type="ARBA" id="ARBA00022448"/>
    </source>
</evidence>
<evidence type="ECO:0000256" key="5">
    <source>
        <dbReference type="ARBA" id="ARBA00023136"/>
    </source>
</evidence>
<accession>A0AAW1AQH8</accession>
<feature type="region of interest" description="Disordered" evidence="11">
    <location>
        <begin position="62"/>
        <end position="84"/>
    </location>
</feature>
<dbReference type="InterPro" id="IPR025655">
    <property type="entry name" value="PEX14"/>
</dbReference>
<evidence type="ECO:0000259" key="12">
    <source>
        <dbReference type="Pfam" id="PF04695"/>
    </source>
</evidence>
<reference evidence="13 14" key="1">
    <citation type="journal article" date="2024" name="Proc. Natl. Acad. Sci. U.S.A.">
        <title>The genetic regulatory architecture and epigenomic basis for age-related changes in rattlesnake venom.</title>
        <authorList>
            <person name="Hogan M.P."/>
            <person name="Holding M.L."/>
            <person name="Nystrom G.S."/>
            <person name="Colston T.J."/>
            <person name="Bartlett D.A."/>
            <person name="Mason A.J."/>
            <person name="Ellsworth S.A."/>
            <person name="Rautsaw R.M."/>
            <person name="Lawrence K.C."/>
            <person name="Strickland J.L."/>
            <person name="He B."/>
            <person name="Fraser P."/>
            <person name="Margres M.J."/>
            <person name="Gilbert D.M."/>
            <person name="Gibbs H.L."/>
            <person name="Parkinson C.L."/>
            <person name="Rokyta D.R."/>
        </authorList>
    </citation>
    <scope>NUCLEOTIDE SEQUENCE [LARGE SCALE GENOMIC DNA]</scope>
    <source>
        <strain evidence="13">DRR0105</strain>
    </source>
</reference>
<comment type="function">
    <text evidence="10">Component of the PEX13-PEX14 docking complex, a translocon channel that specifically mediates the import of peroxisomal cargo proteins bound to PEX5 receptor. The PEX13-PEX14 docking complex forms a large import pore which can be opened to a diameter of about 9 nm. Mechanistically, PEX5 receptor along with cargo proteins associates with the PEX14 subunit of the PEX13-PEX14 docking complex in the cytosol, leading to the insertion of the receptor into the organelle membrane with the concomitant translocation of the cargo into the peroxisome matrix.</text>
</comment>
<dbReference type="PANTHER" id="PTHR23058">
    <property type="entry name" value="PEROXISOMAL MEMBRANE PROTEIN PEX14"/>
    <property type="match status" value="1"/>
</dbReference>
<keyword evidence="2 10" id="KW-0813">Transport</keyword>
<dbReference type="InterPro" id="IPR006785">
    <property type="entry name" value="Pex14_N"/>
</dbReference>
<dbReference type="GO" id="GO:1990429">
    <property type="term" value="C:peroxisomal importomer complex"/>
    <property type="evidence" value="ECO:0007669"/>
    <property type="project" value="TreeGrafter"/>
</dbReference>
<evidence type="ECO:0000256" key="8">
    <source>
        <dbReference type="ARBA" id="ARBA00029691"/>
    </source>
</evidence>
<keyword evidence="3 10" id="KW-0653">Protein transport</keyword>
<feature type="domain" description="Peroxisome membrane anchor protein Pex14p N-terminal" evidence="12">
    <location>
        <begin position="88"/>
        <end position="122"/>
    </location>
</feature>